<dbReference type="NCBIfam" id="NF046112">
    <property type="entry name" value="MSMEG_6209_Nter"/>
    <property type="match status" value="1"/>
</dbReference>
<feature type="region of interest" description="Disordered" evidence="1">
    <location>
        <begin position="1"/>
        <end position="25"/>
    </location>
</feature>
<comment type="caution">
    <text evidence="2">The sequence shown here is derived from an EMBL/GenBank/DDBJ whole genome shotgun (WGS) entry which is preliminary data.</text>
</comment>
<organism evidence="2 3">
    <name type="scientific">Steroidobacter gossypii</name>
    <dbReference type="NCBI Taxonomy" id="2805490"/>
    <lineage>
        <taxon>Bacteria</taxon>
        <taxon>Pseudomonadati</taxon>
        <taxon>Pseudomonadota</taxon>
        <taxon>Gammaproteobacteria</taxon>
        <taxon>Steroidobacterales</taxon>
        <taxon>Steroidobacteraceae</taxon>
        <taxon>Steroidobacter</taxon>
    </lineage>
</organism>
<sequence>MTVLRNNAGDPAKHQQAIEALARESDTPVEHVRELYEIEHARLNSQARVKTFVSVLATRLVRNVLHAERSSDS</sequence>
<dbReference type="Proteomes" id="UP000661077">
    <property type="component" value="Unassembled WGS sequence"/>
</dbReference>
<protein>
    <submittedName>
        <fullName evidence="2">DUF3562 domain-containing protein</fullName>
    </submittedName>
</protein>
<evidence type="ECO:0000256" key="1">
    <source>
        <dbReference type="SAM" id="MobiDB-lite"/>
    </source>
</evidence>
<dbReference type="RefSeq" id="WP_203170268.1">
    <property type="nucleotide sequence ID" value="NZ_JAEVLS010000006.1"/>
</dbReference>
<dbReference type="Pfam" id="PF12085">
    <property type="entry name" value="DUF3562"/>
    <property type="match status" value="1"/>
</dbReference>
<name>A0ABS1X4J8_9GAMM</name>
<proteinExistence type="predicted"/>
<evidence type="ECO:0000313" key="2">
    <source>
        <dbReference type="EMBL" id="MBM0108161.1"/>
    </source>
</evidence>
<accession>A0ABS1X4J8</accession>
<dbReference type="InterPro" id="IPR021945">
    <property type="entry name" value="DUF3562"/>
</dbReference>
<evidence type="ECO:0000313" key="3">
    <source>
        <dbReference type="Proteomes" id="UP000661077"/>
    </source>
</evidence>
<reference evidence="2 3" key="1">
    <citation type="journal article" date="2021" name="Int. J. Syst. Evol. Microbiol.">
        <title>Steroidobacter gossypii sp. nov., isolated from soil of cotton cropping field.</title>
        <authorList>
            <person name="Huang R."/>
            <person name="Yang S."/>
            <person name="Zhen C."/>
            <person name="Liu W."/>
        </authorList>
    </citation>
    <scope>NUCLEOTIDE SEQUENCE [LARGE SCALE GENOMIC DNA]</scope>
    <source>
        <strain evidence="2 3">S1-65</strain>
    </source>
</reference>
<keyword evidence="3" id="KW-1185">Reference proteome</keyword>
<gene>
    <name evidence="2" type="ORF">JM946_25800</name>
</gene>
<dbReference type="EMBL" id="JAEVLS010000006">
    <property type="protein sequence ID" value="MBM0108161.1"/>
    <property type="molecule type" value="Genomic_DNA"/>
</dbReference>